<gene>
    <name evidence="1" type="primary">ORF214408</name>
</gene>
<feature type="non-terminal residue" evidence="1">
    <location>
        <position position="65"/>
    </location>
</feature>
<evidence type="ECO:0000313" key="1">
    <source>
        <dbReference type="EMBL" id="CEK97025.1"/>
    </source>
</evidence>
<dbReference type="EMBL" id="HACG01050160">
    <property type="protein sequence ID" value="CEK97025.1"/>
    <property type="molecule type" value="Transcribed_RNA"/>
</dbReference>
<sequence length="65" mass="7698">MSAVKQHHETVDHCVFGYQVIKSGNFFVFLGQINETYHTEQMIRYQFYEDFHYSTLDMFIGAPIS</sequence>
<proteinExistence type="predicted"/>
<organism evidence="1">
    <name type="scientific">Arion vulgaris</name>
    <dbReference type="NCBI Taxonomy" id="1028688"/>
    <lineage>
        <taxon>Eukaryota</taxon>
        <taxon>Metazoa</taxon>
        <taxon>Spiralia</taxon>
        <taxon>Lophotrochozoa</taxon>
        <taxon>Mollusca</taxon>
        <taxon>Gastropoda</taxon>
        <taxon>Heterobranchia</taxon>
        <taxon>Euthyneura</taxon>
        <taxon>Panpulmonata</taxon>
        <taxon>Eupulmonata</taxon>
        <taxon>Stylommatophora</taxon>
        <taxon>Helicina</taxon>
        <taxon>Arionoidea</taxon>
        <taxon>Arionidae</taxon>
        <taxon>Arion</taxon>
    </lineage>
</organism>
<dbReference type="AlphaFoldDB" id="A0A0B7BXZ5"/>
<accession>A0A0B7BXZ5</accession>
<protein>
    <submittedName>
        <fullName evidence="1">Uncharacterized protein</fullName>
    </submittedName>
</protein>
<reference evidence="1" key="1">
    <citation type="submission" date="2014-12" db="EMBL/GenBank/DDBJ databases">
        <title>Insight into the proteome of Arion vulgaris.</title>
        <authorList>
            <person name="Aradska J."/>
            <person name="Bulat T."/>
            <person name="Smidak R."/>
            <person name="Sarate P."/>
            <person name="Gangsoo J."/>
            <person name="Sialana F."/>
            <person name="Bilban M."/>
            <person name="Lubec G."/>
        </authorList>
    </citation>
    <scope>NUCLEOTIDE SEQUENCE</scope>
    <source>
        <tissue evidence="1">Skin</tissue>
    </source>
</reference>
<name>A0A0B7BXZ5_9EUPU</name>